<evidence type="ECO:0000256" key="1">
    <source>
        <dbReference type="ARBA" id="ARBA00004184"/>
    </source>
</evidence>
<dbReference type="GO" id="GO:0005778">
    <property type="term" value="C:peroxisomal membrane"/>
    <property type="evidence" value="ECO:0007669"/>
    <property type="project" value="TreeGrafter"/>
</dbReference>
<evidence type="ECO:0000259" key="7">
    <source>
        <dbReference type="SMART" id="SM00563"/>
    </source>
</evidence>
<dbReference type="GO" id="GO:0004366">
    <property type="term" value="F:glycerol-3-phosphate O-acyltransferase activity"/>
    <property type="evidence" value="ECO:0007669"/>
    <property type="project" value="TreeGrafter"/>
</dbReference>
<evidence type="ECO:0000313" key="8">
    <source>
        <dbReference type="EMBL" id="LAC24479.1"/>
    </source>
</evidence>
<dbReference type="InterPro" id="IPR022284">
    <property type="entry name" value="GPAT/DHAPAT"/>
</dbReference>
<dbReference type="GO" id="GO:0008654">
    <property type="term" value="P:phospholipid biosynthetic process"/>
    <property type="evidence" value="ECO:0007669"/>
    <property type="project" value="TreeGrafter"/>
</dbReference>
<feature type="domain" description="Phospholipid/glycerol acyltransferase" evidence="7">
    <location>
        <begin position="143"/>
        <end position="272"/>
    </location>
</feature>
<comment type="subcellular location">
    <subcellularLocation>
        <location evidence="1">Endomembrane system</location>
        <topology evidence="1">Peripheral membrane protein</topology>
    </subcellularLocation>
</comment>
<dbReference type="GO" id="GO:0031966">
    <property type="term" value="C:mitochondrial membrane"/>
    <property type="evidence" value="ECO:0007669"/>
    <property type="project" value="TreeGrafter"/>
</dbReference>
<evidence type="ECO:0000256" key="4">
    <source>
        <dbReference type="ARBA" id="ARBA00023136"/>
    </source>
</evidence>
<evidence type="ECO:0000256" key="5">
    <source>
        <dbReference type="ARBA" id="ARBA00023315"/>
    </source>
</evidence>
<keyword evidence="5 6" id="KW-0012">Acyltransferase</keyword>
<sequence>MSTGGSNSEVESSKAWQGAEYEDVLGERRGQSDLRWAAQEWQSSGGYKAGHKIPHNEIVRRVIDSERVQQAIRNVSKAEEKTVKQVEKEIVEILQTMGHKQDISAIRKFAFALPKIMKTICDKLIVHRPSIERLREVLHHRPVVLLPTHRSYADFLLVSYLAFHYNLPLPLIAAGMDFINMAYIGNLLREAGAFYIRRSFMEDELYWAVFQEYVHVLVCCESAPMEFFLEGTRSRTGKSLRPKLGLLGTVCQCCWLNHTEDVLLVPMNISYSRTLEENLYAYEMLGIPKPKESTSGLFKATKILSERYGNIFIHIGEPVSVRSTLSCSISQPTPATATTALTAQQIRVVESLGVQLVRQQQKLAVVSTFSVASHVLLAALQRDDTGLHYDALLSAVTDLLSNLQDPGPGSAGVVMWEGHHSKDGIDGVLRASLSLHSNVISVTTDGALQYTQYDFPTPASASLSGDVSVLHMLLQHYANQSIHAFVRPALLLLAMQVLARELQQQQEAMYSEESVKARFSKLCSIFGHEFIIAKECEEEDYNESVSRLVRCGGVERMDDGTLKLLPFPLYDCSPTLMIYNTCLKPFLLTHTTAINLAGQQEWINEAALVSRVQQSISSSSKLYSALSLDSIRNAVRSITKHGGLTSFRSSSNGNKLVPNSSVLQDLHLSLTGDTSMEPSLNSKL</sequence>
<dbReference type="GO" id="GO:0019432">
    <property type="term" value="P:triglyceride biosynthetic process"/>
    <property type="evidence" value="ECO:0007669"/>
    <property type="project" value="TreeGrafter"/>
</dbReference>
<dbReference type="AlphaFoldDB" id="A0A6A7G270"/>
<evidence type="ECO:0000256" key="6">
    <source>
        <dbReference type="PIRNR" id="PIRNR000437"/>
    </source>
</evidence>
<dbReference type="GO" id="GO:0006631">
    <property type="term" value="P:fatty acid metabolic process"/>
    <property type="evidence" value="ECO:0007669"/>
    <property type="project" value="TreeGrafter"/>
</dbReference>
<dbReference type="SMART" id="SM00563">
    <property type="entry name" value="PlsC"/>
    <property type="match status" value="1"/>
</dbReference>
<dbReference type="GO" id="GO:0008611">
    <property type="term" value="P:ether lipid biosynthetic process"/>
    <property type="evidence" value="ECO:0007669"/>
    <property type="project" value="TreeGrafter"/>
</dbReference>
<dbReference type="CDD" id="cd07993">
    <property type="entry name" value="LPLAT_DHAPAT-like"/>
    <property type="match status" value="1"/>
</dbReference>
<comment type="similarity">
    <text evidence="2 6">Belongs to the GPAT/DAPAT family.</text>
</comment>
<dbReference type="PIRSF" id="PIRSF000437">
    <property type="entry name" value="GPAT_DHAPAT"/>
    <property type="match status" value="1"/>
</dbReference>
<keyword evidence="4" id="KW-0472">Membrane</keyword>
<dbReference type="Pfam" id="PF01553">
    <property type="entry name" value="Acyltransferase"/>
    <property type="match status" value="1"/>
</dbReference>
<dbReference type="GO" id="GO:0016287">
    <property type="term" value="F:glycerone-phosphate O-acyltransferase activity"/>
    <property type="evidence" value="ECO:0007669"/>
    <property type="project" value="TreeGrafter"/>
</dbReference>
<name>A0A6A7G270_9CRUS</name>
<dbReference type="Pfam" id="PF19277">
    <property type="entry name" value="GPAT_C"/>
    <property type="match status" value="1"/>
</dbReference>
<dbReference type="InterPro" id="IPR041728">
    <property type="entry name" value="GPAT/DHAPAT_LPLAT"/>
</dbReference>
<dbReference type="PANTHER" id="PTHR12563">
    <property type="entry name" value="GLYCEROL-3-PHOSPHATE ACYLTRANSFERASE"/>
    <property type="match status" value="1"/>
</dbReference>
<dbReference type="PANTHER" id="PTHR12563:SF17">
    <property type="entry name" value="DIHYDROXYACETONE PHOSPHATE ACYLTRANSFERASE"/>
    <property type="match status" value="1"/>
</dbReference>
<dbReference type="GO" id="GO:0012505">
    <property type="term" value="C:endomembrane system"/>
    <property type="evidence" value="ECO:0007669"/>
    <property type="project" value="UniProtKB-SubCell"/>
</dbReference>
<accession>A0A6A7G270</accession>
<reference evidence="8" key="1">
    <citation type="submission" date="2017-11" db="EMBL/GenBank/DDBJ databases">
        <title>The sensing device of the deep-sea amphipod.</title>
        <authorList>
            <person name="Kobayashi H."/>
            <person name="Nagahama T."/>
            <person name="Arai W."/>
            <person name="Sasagawa Y."/>
            <person name="Umeda M."/>
            <person name="Hayashi T."/>
            <person name="Nikaido I."/>
            <person name="Watanabe H."/>
            <person name="Oguri K."/>
            <person name="Kitazato H."/>
            <person name="Fujioka K."/>
            <person name="Kido Y."/>
            <person name="Takami H."/>
        </authorList>
    </citation>
    <scope>NUCLEOTIDE SEQUENCE</scope>
    <source>
        <tissue evidence="8">Whole body</tissue>
    </source>
</reference>
<protein>
    <submittedName>
        <fullName evidence="8">Dihydroxyacetone phosphate acyltransferase-like</fullName>
    </submittedName>
</protein>
<evidence type="ECO:0000256" key="2">
    <source>
        <dbReference type="ARBA" id="ARBA00007937"/>
    </source>
</evidence>
<dbReference type="SUPFAM" id="SSF69593">
    <property type="entry name" value="Glycerol-3-phosphate (1)-acyltransferase"/>
    <property type="match status" value="1"/>
</dbReference>
<organism evidence="8">
    <name type="scientific">Hirondellea gigas</name>
    <dbReference type="NCBI Taxonomy" id="1518452"/>
    <lineage>
        <taxon>Eukaryota</taxon>
        <taxon>Metazoa</taxon>
        <taxon>Ecdysozoa</taxon>
        <taxon>Arthropoda</taxon>
        <taxon>Crustacea</taxon>
        <taxon>Multicrustacea</taxon>
        <taxon>Malacostraca</taxon>
        <taxon>Eumalacostraca</taxon>
        <taxon>Peracarida</taxon>
        <taxon>Amphipoda</taxon>
        <taxon>Amphilochidea</taxon>
        <taxon>Lysianassida</taxon>
        <taxon>Lysianassidira</taxon>
        <taxon>Lysianassoidea</taxon>
        <taxon>Lysianassidae</taxon>
        <taxon>Hirondellea</taxon>
    </lineage>
</organism>
<evidence type="ECO:0000256" key="3">
    <source>
        <dbReference type="ARBA" id="ARBA00022679"/>
    </source>
</evidence>
<proteinExistence type="evidence at transcript level"/>
<dbReference type="EMBL" id="IACT01005316">
    <property type="protein sequence ID" value="LAC24479.1"/>
    <property type="molecule type" value="mRNA"/>
</dbReference>
<dbReference type="InterPro" id="IPR045520">
    <property type="entry name" value="GPAT/DHAPAT_C"/>
</dbReference>
<dbReference type="InterPro" id="IPR002123">
    <property type="entry name" value="Plipid/glycerol_acylTrfase"/>
</dbReference>
<keyword evidence="3 6" id="KW-0808">Transferase</keyword>